<dbReference type="InterPro" id="IPR007401">
    <property type="entry name" value="DUF454"/>
</dbReference>
<dbReference type="Pfam" id="PF04304">
    <property type="entry name" value="DUF454"/>
    <property type="match status" value="1"/>
</dbReference>
<feature type="region of interest" description="Disordered" evidence="1">
    <location>
        <begin position="1"/>
        <end position="47"/>
    </location>
</feature>
<keyword evidence="2" id="KW-0812">Transmembrane</keyword>
<dbReference type="GO" id="GO:0005886">
    <property type="term" value="C:plasma membrane"/>
    <property type="evidence" value="ECO:0007669"/>
    <property type="project" value="TreeGrafter"/>
</dbReference>
<keyword evidence="4" id="KW-1185">Reference proteome</keyword>
<dbReference type="KEGG" id="daer:H9K75_00245"/>
<keyword evidence="2" id="KW-0472">Membrane</keyword>
<feature type="compositionally biased region" description="Basic residues" evidence="1">
    <location>
        <begin position="26"/>
        <end position="46"/>
    </location>
</feature>
<dbReference type="AlphaFoldDB" id="A0A7H0GPX3"/>
<evidence type="ECO:0000313" key="4">
    <source>
        <dbReference type="Proteomes" id="UP000516028"/>
    </source>
</evidence>
<gene>
    <name evidence="3" type="ORF">H9K75_00245</name>
</gene>
<sequence length="178" mass="20122">MFIAAIVRSQDSPSREPAQTRAQSPHARRKQRTAPRRRRSPARRQQRAALHVQRPVVVRWLLMAFAIFCLVMGVIGIVVPGLPTTVFILMAGWAAARSSPRMHAWLWNHRLFGSMLQEWANGGRVSRKTKWSATIVMSLCACILMLSNAPFWVKVGANACMACVLIWLWFRPEPPLPA</sequence>
<protein>
    <submittedName>
        <fullName evidence="3">YbaN family protein</fullName>
    </submittedName>
</protein>
<dbReference type="PANTHER" id="PTHR35813:SF1">
    <property type="entry name" value="INNER MEMBRANE PROTEIN YBAN"/>
    <property type="match status" value="1"/>
</dbReference>
<dbReference type="PANTHER" id="PTHR35813">
    <property type="entry name" value="INNER MEMBRANE PROTEIN YBAN"/>
    <property type="match status" value="1"/>
</dbReference>
<accession>A0A7H0GPX3</accession>
<name>A0A7H0GPX3_9BURK</name>
<organism evidence="3 4">
    <name type="scientific">Diaphorobacter aerolatus</name>
    <dbReference type="NCBI Taxonomy" id="1288495"/>
    <lineage>
        <taxon>Bacteria</taxon>
        <taxon>Pseudomonadati</taxon>
        <taxon>Pseudomonadota</taxon>
        <taxon>Betaproteobacteria</taxon>
        <taxon>Burkholderiales</taxon>
        <taxon>Comamonadaceae</taxon>
        <taxon>Diaphorobacter</taxon>
    </lineage>
</organism>
<evidence type="ECO:0000256" key="1">
    <source>
        <dbReference type="SAM" id="MobiDB-lite"/>
    </source>
</evidence>
<dbReference type="Proteomes" id="UP000516028">
    <property type="component" value="Chromosome"/>
</dbReference>
<feature type="transmembrane region" description="Helical" evidence="2">
    <location>
        <begin position="60"/>
        <end position="93"/>
    </location>
</feature>
<feature type="transmembrane region" description="Helical" evidence="2">
    <location>
        <begin position="129"/>
        <end position="146"/>
    </location>
</feature>
<reference evidence="3 4" key="1">
    <citation type="submission" date="2020-08" db="EMBL/GenBank/DDBJ databases">
        <title>Genome sequence of Diaphorobacter aerolatus KACC 16536T.</title>
        <authorList>
            <person name="Hyun D.-W."/>
            <person name="Bae J.-W."/>
        </authorList>
    </citation>
    <scope>NUCLEOTIDE SEQUENCE [LARGE SCALE GENOMIC DNA]</scope>
    <source>
        <strain evidence="3 4">KACC 16536</strain>
    </source>
</reference>
<keyword evidence="2" id="KW-1133">Transmembrane helix</keyword>
<dbReference type="EMBL" id="CP060783">
    <property type="protein sequence ID" value="QNP50339.1"/>
    <property type="molecule type" value="Genomic_DNA"/>
</dbReference>
<proteinExistence type="predicted"/>
<evidence type="ECO:0000313" key="3">
    <source>
        <dbReference type="EMBL" id="QNP50339.1"/>
    </source>
</evidence>
<evidence type="ECO:0000256" key="2">
    <source>
        <dbReference type="SAM" id="Phobius"/>
    </source>
</evidence>